<evidence type="ECO:0000256" key="4">
    <source>
        <dbReference type="PROSITE-ProRule" id="PRU00723"/>
    </source>
</evidence>
<dbReference type="Pfam" id="PF00642">
    <property type="entry name" value="zf-CCCH"/>
    <property type="match status" value="1"/>
</dbReference>
<sequence>MPSALASRSRSRRRSALERPAAKPNEEGEDFPGEEAEPVKGTNGEQAWPGSGSHTGNQEMFEPALEPAPETAPVPVPAAPAPFVPLPKPPAPGAVMPPLPATPVPAMTKVVITVPVKMRVACQATMQDVRSNLFVSGVGAEPGGSFYCRGDPEAIDESLPVSELKDTRLVFFPEADLLPWQLCAAHRSCERLVQQLGHGWADAARHPFYKTRLCNNWAQQGSCVRGARCVYAHGQAELRAQVSAAVFKHLRAPGRFWPKSSAPPPGTPPPPAKPEVVFTVDKEEERRRAERAKRFAPRAASFEAKDAVAEDAPEAATDGAEEEAAGVFDEEQIADYLLEMQQQFLSTMPMDGGADGGFDFSDAAYGSQSGTEPPHPIPG</sequence>
<dbReference type="Proteomes" id="UP001178507">
    <property type="component" value="Unassembled WGS sequence"/>
</dbReference>
<feature type="region of interest" description="Disordered" evidence="5">
    <location>
        <begin position="282"/>
        <end position="323"/>
    </location>
</feature>
<feature type="zinc finger region" description="C3H1-type" evidence="4">
    <location>
        <begin position="208"/>
        <end position="236"/>
    </location>
</feature>
<dbReference type="FunFam" id="4.10.1000.10:FF:000003">
    <property type="entry name" value="Zinc finger CCCH domain-containing protein"/>
    <property type="match status" value="1"/>
</dbReference>
<feature type="compositionally biased region" description="Acidic residues" evidence="5">
    <location>
        <begin position="27"/>
        <end position="36"/>
    </location>
</feature>
<keyword evidence="2 4" id="KW-0863">Zinc-finger</keyword>
<dbReference type="SUPFAM" id="SSF90229">
    <property type="entry name" value="CCCH zinc finger"/>
    <property type="match status" value="1"/>
</dbReference>
<feature type="compositionally biased region" description="Acidic residues" evidence="5">
    <location>
        <begin position="309"/>
        <end position="323"/>
    </location>
</feature>
<dbReference type="InterPro" id="IPR036855">
    <property type="entry name" value="Znf_CCCH_sf"/>
</dbReference>
<proteinExistence type="predicted"/>
<dbReference type="PROSITE" id="PS50103">
    <property type="entry name" value="ZF_C3H1"/>
    <property type="match status" value="1"/>
</dbReference>
<evidence type="ECO:0000256" key="1">
    <source>
        <dbReference type="ARBA" id="ARBA00022723"/>
    </source>
</evidence>
<name>A0AA36MP41_9DINO</name>
<keyword evidence="8" id="KW-1185">Reference proteome</keyword>
<evidence type="ECO:0000313" key="8">
    <source>
        <dbReference type="Proteomes" id="UP001178507"/>
    </source>
</evidence>
<dbReference type="AlphaFoldDB" id="A0AA36MP41"/>
<comment type="caution">
    <text evidence="7">The sequence shown here is derived from an EMBL/GenBank/DDBJ whole genome shotgun (WGS) entry which is preliminary data.</text>
</comment>
<dbReference type="InterPro" id="IPR000571">
    <property type="entry name" value="Znf_CCCH"/>
</dbReference>
<feature type="domain" description="C3H1-type" evidence="6">
    <location>
        <begin position="208"/>
        <end position="236"/>
    </location>
</feature>
<dbReference type="GO" id="GO:0010468">
    <property type="term" value="P:regulation of gene expression"/>
    <property type="evidence" value="ECO:0007669"/>
    <property type="project" value="UniProtKB-ARBA"/>
</dbReference>
<organism evidence="7 8">
    <name type="scientific">Effrenium voratum</name>
    <dbReference type="NCBI Taxonomy" id="2562239"/>
    <lineage>
        <taxon>Eukaryota</taxon>
        <taxon>Sar</taxon>
        <taxon>Alveolata</taxon>
        <taxon>Dinophyceae</taxon>
        <taxon>Suessiales</taxon>
        <taxon>Symbiodiniaceae</taxon>
        <taxon>Effrenium</taxon>
    </lineage>
</organism>
<evidence type="ECO:0000259" key="6">
    <source>
        <dbReference type="PROSITE" id="PS50103"/>
    </source>
</evidence>
<dbReference type="Gene3D" id="4.10.1000.10">
    <property type="entry name" value="Zinc finger, CCCH-type"/>
    <property type="match status" value="1"/>
</dbReference>
<dbReference type="SMART" id="SM00356">
    <property type="entry name" value="ZnF_C3H1"/>
    <property type="match status" value="1"/>
</dbReference>
<protein>
    <recommendedName>
        <fullName evidence="6">C3H1-type domain-containing protein</fullName>
    </recommendedName>
</protein>
<evidence type="ECO:0000256" key="3">
    <source>
        <dbReference type="ARBA" id="ARBA00022833"/>
    </source>
</evidence>
<feature type="region of interest" description="Disordered" evidence="5">
    <location>
        <begin position="347"/>
        <end position="379"/>
    </location>
</feature>
<evidence type="ECO:0000256" key="2">
    <source>
        <dbReference type="ARBA" id="ARBA00022771"/>
    </source>
</evidence>
<evidence type="ECO:0000256" key="5">
    <source>
        <dbReference type="SAM" id="MobiDB-lite"/>
    </source>
</evidence>
<dbReference type="GO" id="GO:0008270">
    <property type="term" value="F:zinc ion binding"/>
    <property type="evidence" value="ECO:0007669"/>
    <property type="project" value="UniProtKB-KW"/>
</dbReference>
<evidence type="ECO:0000313" key="7">
    <source>
        <dbReference type="EMBL" id="CAJ1374222.1"/>
    </source>
</evidence>
<feature type="region of interest" description="Disordered" evidence="5">
    <location>
        <begin position="1"/>
        <end position="60"/>
    </location>
</feature>
<reference evidence="7" key="1">
    <citation type="submission" date="2023-08" db="EMBL/GenBank/DDBJ databases">
        <authorList>
            <person name="Chen Y."/>
            <person name="Shah S."/>
            <person name="Dougan E. K."/>
            <person name="Thang M."/>
            <person name="Chan C."/>
        </authorList>
    </citation>
    <scope>NUCLEOTIDE SEQUENCE</scope>
</reference>
<dbReference type="EMBL" id="CAUJNA010000237">
    <property type="protein sequence ID" value="CAJ1374222.1"/>
    <property type="molecule type" value="Genomic_DNA"/>
</dbReference>
<keyword evidence="3 4" id="KW-0862">Zinc</keyword>
<feature type="compositionally biased region" description="Basic and acidic residues" evidence="5">
    <location>
        <begin position="15"/>
        <end position="26"/>
    </location>
</feature>
<dbReference type="GO" id="GO:0051252">
    <property type="term" value="P:regulation of RNA metabolic process"/>
    <property type="evidence" value="ECO:0007669"/>
    <property type="project" value="UniProtKB-ARBA"/>
</dbReference>
<keyword evidence="1 4" id="KW-0479">Metal-binding</keyword>
<accession>A0AA36MP41</accession>
<gene>
    <name evidence="7" type="ORF">EVOR1521_LOCUS3836</name>
</gene>